<dbReference type="InterPro" id="IPR016171">
    <property type="entry name" value="Vanillyl_alc_oxidase_C-sub2"/>
</dbReference>
<evidence type="ECO:0000256" key="6">
    <source>
        <dbReference type="PIRSR" id="PIRSR625650-3"/>
    </source>
</evidence>
<dbReference type="RefSeq" id="WP_259310699.1">
    <property type="nucleotide sequence ID" value="NZ_CP087164.1"/>
</dbReference>
<sequence length="541" mass="55994">MTPAAAPATDPLAPRLRWFGWGPPTPPGAPEMDLPPEADPLLHELGAADVHQHPVALEDVRLAPSTLDTAPFAAVVGEDAVRTDRLTRVAHAAGRSYLDLVRLRAGDASGAPDAVVHPGSPEQVAELLALCDRLDVAVVPFGGGTSVVGGVNPQRGGHRAAVTLDLGRLDRLVSVDRVSLTATAQAGMTGPALESALAEHGLTLGHHPQSFEFSTVGGWAATRSAGQASTGYGAIAELVAGLRCATPAGEIVCRPLPATAAGPDLRQLVIGSEGALGVITEVTLRVRPAPAVRRYEAWTFPSFAAGAEALRTLAQAAAAPDVARLSDEEEVRMNRLVAAHAAAAPEGQVAAIFGWEGDAEDVERRAARSARVARAHGGRTDPGDGGEQWRAGRYAAPYLRDVLLNRGVLAETLETAGEWSRLGELRTAVTGALQATLGARGTPPLVLCHISHLYADGASLYFTVLAAQQLGAEAEQWHAAKAAATEAMLAHGGTVSHHHAVGRDHAPWLADEIGAAGLDALRAAKGRLDPHGIMNPGVLGL</sequence>
<dbReference type="SUPFAM" id="SSF55103">
    <property type="entry name" value="FAD-linked oxidases, C-terminal domain"/>
    <property type="match status" value="1"/>
</dbReference>
<keyword evidence="3 6" id="KW-0274">FAD</keyword>
<feature type="site" description="Important for enzyme activity" evidence="7">
    <location>
        <position position="324"/>
    </location>
</feature>
<proteinExistence type="inferred from homology"/>
<feature type="domain" description="FAD-binding PCMH-type" evidence="8">
    <location>
        <begin position="108"/>
        <end position="289"/>
    </location>
</feature>
<dbReference type="PANTHER" id="PTHR46568:SF1">
    <property type="entry name" value="ALKYLDIHYDROXYACETONEPHOSPHATE SYNTHASE, PEROXISOMAL"/>
    <property type="match status" value="1"/>
</dbReference>
<feature type="binding site" evidence="6">
    <location>
        <begin position="140"/>
        <end position="146"/>
    </location>
    <ligand>
        <name>FAD</name>
        <dbReference type="ChEBI" id="CHEBI:57692"/>
    </ligand>
</feature>
<gene>
    <name evidence="9" type="ORF">DSM104329_03038</name>
</gene>
<dbReference type="Gene3D" id="1.10.45.10">
    <property type="entry name" value="Vanillyl-alcohol Oxidase, Chain A, domain 4"/>
    <property type="match status" value="1"/>
</dbReference>
<keyword evidence="2" id="KW-0285">Flavoprotein</keyword>
<dbReference type="SUPFAM" id="SSF56176">
    <property type="entry name" value="FAD-binding/transporter-associated domain-like"/>
    <property type="match status" value="1"/>
</dbReference>
<comment type="similarity">
    <text evidence="1">Belongs to the FAD-binding oxidoreductase/transferase type 4 family.</text>
</comment>
<evidence type="ECO:0000313" key="10">
    <source>
        <dbReference type="Proteomes" id="UP001162834"/>
    </source>
</evidence>
<evidence type="ECO:0000256" key="2">
    <source>
        <dbReference type="ARBA" id="ARBA00022630"/>
    </source>
</evidence>
<accession>A0A9E7C0P0</accession>
<dbReference type="PANTHER" id="PTHR46568">
    <property type="entry name" value="ALKYLDIHYDROXYACETONEPHOSPHATE SYNTHASE, PEROXISOMAL"/>
    <property type="match status" value="1"/>
</dbReference>
<dbReference type="InterPro" id="IPR004113">
    <property type="entry name" value="FAD-bd_oxidored_4_C"/>
</dbReference>
<dbReference type="Pfam" id="PF01565">
    <property type="entry name" value="FAD_binding_4"/>
    <property type="match status" value="1"/>
</dbReference>
<evidence type="ECO:0000259" key="8">
    <source>
        <dbReference type="PROSITE" id="PS51387"/>
    </source>
</evidence>
<organism evidence="9 10">
    <name type="scientific">Capillimicrobium parvum</name>
    <dbReference type="NCBI Taxonomy" id="2884022"/>
    <lineage>
        <taxon>Bacteria</taxon>
        <taxon>Bacillati</taxon>
        <taxon>Actinomycetota</taxon>
        <taxon>Thermoleophilia</taxon>
        <taxon>Solirubrobacterales</taxon>
        <taxon>Capillimicrobiaceae</taxon>
        <taxon>Capillimicrobium</taxon>
    </lineage>
</organism>
<protein>
    <recommendedName>
        <fullName evidence="8">FAD-binding PCMH-type domain-containing protein</fullName>
    </recommendedName>
</protein>
<feature type="binding site" evidence="5">
    <location>
        <position position="400"/>
    </location>
    <ligand>
        <name>substrate</name>
    </ligand>
</feature>
<keyword evidence="10" id="KW-1185">Reference proteome</keyword>
<dbReference type="InterPro" id="IPR016166">
    <property type="entry name" value="FAD-bd_PCMH"/>
</dbReference>
<evidence type="ECO:0000256" key="1">
    <source>
        <dbReference type="ARBA" id="ARBA00008000"/>
    </source>
</evidence>
<dbReference type="Gene3D" id="3.30.465.10">
    <property type="match status" value="1"/>
</dbReference>
<dbReference type="AlphaFoldDB" id="A0A9E7C0P0"/>
<dbReference type="KEGG" id="sbae:DSM104329_03038"/>
<dbReference type="GO" id="GO:0071949">
    <property type="term" value="F:FAD binding"/>
    <property type="evidence" value="ECO:0007669"/>
    <property type="project" value="InterPro"/>
</dbReference>
<evidence type="ECO:0000256" key="7">
    <source>
        <dbReference type="PIRSR" id="PIRSR625650-4"/>
    </source>
</evidence>
<dbReference type="GO" id="GO:0008610">
    <property type="term" value="P:lipid biosynthetic process"/>
    <property type="evidence" value="ECO:0007669"/>
    <property type="project" value="InterPro"/>
</dbReference>
<dbReference type="InterPro" id="IPR025650">
    <property type="entry name" value="Alkyl-DHAP_Synthase"/>
</dbReference>
<dbReference type="InterPro" id="IPR006094">
    <property type="entry name" value="Oxid_FAD_bind_N"/>
</dbReference>
<evidence type="ECO:0000256" key="3">
    <source>
        <dbReference type="ARBA" id="ARBA00022827"/>
    </source>
</evidence>
<comment type="cofactor">
    <cofactor evidence="6">
        <name>FAD</name>
        <dbReference type="ChEBI" id="CHEBI:57692"/>
    </cofactor>
</comment>
<feature type="active site" description="Proton donor/acceptor" evidence="4">
    <location>
        <position position="461"/>
    </location>
</feature>
<dbReference type="Gene3D" id="3.30.70.3450">
    <property type="match status" value="1"/>
</dbReference>
<dbReference type="Gene3D" id="3.30.300.330">
    <property type="match status" value="1"/>
</dbReference>
<dbReference type="InterPro" id="IPR036318">
    <property type="entry name" value="FAD-bd_PCMH-like_sf"/>
</dbReference>
<dbReference type="Pfam" id="PF02913">
    <property type="entry name" value="FAD-oxidase_C"/>
    <property type="match status" value="1"/>
</dbReference>
<evidence type="ECO:0000256" key="4">
    <source>
        <dbReference type="PIRSR" id="PIRSR625650-1"/>
    </source>
</evidence>
<dbReference type="InterPro" id="IPR016164">
    <property type="entry name" value="FAD-linked_Oxase-like_C"/>
</dbReference>
<evidence type="ECO:0000256" key="5">
    <source>
        <dbReference type="PIRSR" id="PIRSR625650-2"/>
    </source>
</evidence>
<dbReference type="GO" id="GO:0008609">
    <property type="term" value="F:alkylglycerone-phosphate synthase activity"/>
    <property type="evidence" value="ECO:0007669"/>
    <property type="project" value="InterPro"/>
</dbReference>
<dbReference type="PROSITE" id="PS51387">
    <property type="entry name" value="FAD_PCMH"/>
    <property type="match status" value="1"/>
</dbReference>
<name>A0A9E7C0P0_9ACTN</name>
<dbReference type="Proteomes" id="UP001162834">
    <property type="component" value="Chromosome"/>
</dbReference>
<dbReference type="InterPro" id="IPR016169">
    <property type="entry name" value="FAD-bd_PCMH_sub2"/>
</dbReference>
<evidence type="ECO:0000313" key="9">
    <source>
        <dbReference type="EMBL" id="UGS36630.1"/>
    </source>
</evidence>
<feature type="binding site" evidence="6">
    <location>
        <begin position="273"/>
        <end position="279"/>
    </location>
    <ligand>
        <name>FAD</name>
        <dbReference type="ChEBI" id="CHEBI:57692"/>
    </ligand>
</feature>
<dbReference type="EMBL" id="CP087164">
    <property type="protein sequence ID" value="UGS36630.1"/>
    <property type="molecule type" value="Genomic_DNA"/>
</dbReference>
<reference evidence="9" key="1">
    <citation type="journal article" date="2022" name="Int. J. Syst. Evol. Microbiol.">
        <title>Pseudomonas aegrilactucae sp. nov. and Pseudomonas morbosilactucae sp. nov., pathogens causing bacterial rot of lettuce in Japan.</title>
        <authorList>
            <person name="Sawada H."/>
            <person name="Fujikawa T."/>
            <person name="Satou M."/>
        </authorList>
    </citation>
    <scope>NUCLEOTIDE SEQUENCE</scope>
    <source>
        <strain evidence="9">0166_1</strain>
    </source>
</reference>